<dbReference type="Proteomes" id="UP000593737">
    <property type="component" value="Chromosome"/>
</dbReference>
<dbReference type="PANTHER" id="PTHR42831:SF1">
    <property type="entry name" value="FE-S PROTEIN MATURATION AUXILIARY FACTOR YITW"/>
    <property type="match status" value="1"/>
</dbReference>
<name>A0A7S8FAW2_9BACT</name>
<feature type="domain" description="MIP18 family-like" evidence="1">
    <location>
        <begin position="5"/>
        <end position="76"/>
    </location>
</feature>
<gene>
    <name evidence="2" type="ORF">Nkreftii_000168</name>
</gene>
<dbReference type="AlphaFoldDB" id="A0A7S8FAW2"/>
<evidence type="ECO:0000313" key="3">
    <source>
        <dbReference type="Proteomes" id="UP000593737"/>
    </source>
</evidence>
<dbReference type="EMBL" id="CP047423">
    <property type="protein sequence ID" value="QPD02394.1"/>
    <property type="molecule type" value="Genomic_DNA"/>
</dbReference>
<evidence type="ECO:0000259" key="1">
    <source>
        <dbReference type="Pfam" id="PF01883"/>
    </source>
</evidence>
<organism evidence="2 3">
    <name type="scientific">Candidatus Nitrospira kreftii</name>
    <dbReference type="NCBI Taxonomy" id="2652173"/>
    <lineage>
        <taxon>Bacteria</taxon>
        <taxon>Pseudomonadati</taxon>
        <taxon>Nitrospirota</taxon>
        <taxon>Nitrospiria</taxon>
        <taxon>Nitrospirales</taxon>
        <taxon>Nitrospiraceae</taxon>
        <taxon>Nitrospira</taxon>
    </lineage>
</organism>
<reference evidence="2 3" key="1">
    <citation type="journal article" date="2020" name="ISME J.">
        <title>Enrichment and physiological characterization of a novel comammox Nitrospira indicates ammonium inhibition of complete nitrification.</title>
        <authorList>
            <person name="Sakoula D."/>
            <person name="Koch H."/>
            <person name="Frank J."/>
            <person name="Jetten M.S.M."/>
            <person name="van Kessel M.A.H.J."/>
            <person name="Lucker S."/>
        </authorList>
    </citation>
    <scope>NUCLEOTIDE SEQUENCE [LARGE SCALE GENOMIC DNA]</scope>
    <source>
        <strain evidence="2">Comreactor17</strain>
    </source>
</reference>
<dbReference type="SUPFAM" id="SSF117916">
    <property type="entry name" value="Fe-S cluster assembly (FSCA) domain-like"/>
    <property type="match status" value="1"/>
</dbReference>
<dbReference type="InterPro" id="IPR002744">
    <property type="entry name" value="MIP18-like"/>
</dbReference>
<evidence type="ECO:0000313" key="2">
    <source>
        <dbReference type="EMBL" id="QPD02394.1"/>
    </source>
</evidence>
<dbReference type="Pfam" id="PF01883">
    <property type="entry name" value="FeS_assembly_P"/>
    <property type="match status" value="1"/>
</dbReference>
<sequence>MITMEAVLDALRTVQEPELGDDLVSLDMIRDVQIDEGNVRFTLVLTTAFCPLSMEIQERCEEAVRRVPGVQHVTITVSDSETMDGAL</sequence>
<dbReference type="PANTHER" id="PTHR42831">
    <property type="entry name" value="FE-S PROTEIN MATURATION AUXILIARY FACTOR YITW"/>
    <property type="match status" value="1"/>
</dbReference>
<dbReference type="InterPro" id="IPR052339">
    <property type="entry name" value="Fe-S_Maturation_MIP18"/>
</dbReference>
<proteinExistence type="predicted"/>
<accession>A0A7S8FAW2</accession>
<dbReference type="InterPro" id="IPR034904">
    <property type="entry name" value="FSCA_dom_sf"/>
</dbReference>
<dbReference type="Gene3D" id="3.30.300.130">
    <property type="entry name" value="Fe-S cluster assembly (FSCA)"/>
    <property type="match status" value="1"/>
</dbReference>
<dbReference type="KEGG" id="nkf:Nkreftii_000168"/>
<protein>
    <submittedName>
        <fullName evidence="2">Iron-sulfur cluster carrier protein</fullName>
    </submittedName>
</protein>